<dbReference type="Gene3D" id="3.40.1350.10">
    <property type="match status" value="1"/>
</dbReference>
<organism evidence="1">
    <name type="scientific">uncultured Caudovirales phage</name>
    <dbReference type="NCBI Taxonomy" id="2100421"/>
    <lineage>
        <taxon>Viruses</taxon>
        <taxon>Duplodnaviria</taxon>
        <taxon>Heunggongvirae</taxon>
        <taxon>Uroviricota</taxon>
        <taxon>Caudoviricetes</taxon>
        <taxon>Peduoviridae</taxon>
        <taxon>Maltschvirus</taxon>
        <taxon>Maltschvirus maltsch</taxon>
    </lineage>
</organism>
<dbReference type="EMBL" id="LR796379">
    <property type="protein sequence ID" value="CAB4140291.1"/>
    <property type="molecule type" value="Genomic_DNA"/>
</dbReference>
<evidence type="ECO:0008006" key="2">
    <source>
        <dbReference type="Google" id="ProtNLM"/>
    </source>
</evidence>
<dbReference type="InterPro" id="IPR011856">
    <property type="entry name" value="tRNA_endonuc-like_dom_sf"/>
</dbReference>
<sequence>MSAKHNDLVNEIRLYLSSIGGLPVKIDTPGLLFDVNGNRVKLGTKGVLDIITCLKGRFVAIDAKCGRDRLKKEQSNFCTAVERAGGIAFAAYSVADVETRLKAEGLA</sequence>
<accession>A0A6J5M231</accession>
<gene>
    <name evidence="1" type="ORF">UFOVP407_43</name>
</gene>
<name>A0A6J5M231_9CAUD</name>
<reference evidence="1" key="1">
    <citation type="submission" date="2020-04" db="EMBL/GenBank/DDBJ databases">
        <authorList>
            <person name="Chiriac C."/>
            <person name="Salcher M."/>
            <person name="Ghai R."/>
            <person name="Kavagutti S V."/>
        </authorList>
    </citation>
    <scope>NUCLEOTIDE SEQUENCE</scope>
</reference>
<evidence type="ECO:0000313" key="1">
    <source>
        <dbReference type="EMBL" id="CAB4140291.1"/>
    </source>
</evidence>
<protein>
    <recommendedName>
        <fullName evidence="2">VRR-NUC domain containing protein</fullName>
    </recommendedName>
</protein>
<dbReference type="GO" id="GO:0003676">
    <property type="term" value="F:nucleic acid binding"/>
    <property type="evidence" value="ECO:0007669"/>
    <property type="project" value="InterPro"/>
</dbReference>
<proteinExistence type="predicted"/>